<dbReference type="EMBL" id="JAGEPF010000004">
    <property type="protein sequence ID" value="MBO2457342.1"/>
    <property type="molecule type" value="Genomic_DNA"/>
</dbReference>
<dbReference type="GO" id="GO:0004519">
    <property type="term" value="F:endonuclease activity"/>
    <property type="evidence" value="ECO:0007669"/>
    <property type="project" value="UniProtKB-KW"/>
</dbReference>
<dbReference type="RefSeq" id="WP_208238265.1">
    <property type="nucleotide sequence ID" value="NZ_JAGEPF010000004.1"/>
</dbReference>
<keyword evidence="2" id="KW-0540">Nuclease</keyword>
<gene>
    <name evidence="2" type="ORF">J4709_07125</name>
</gene>
<dbReference type="Gene3D" id="3.90.1570.10">
    <property type="entry name" value="tt1808, chain A"/>
    <property type="match status" value="1"/>
</dbReference>
<protein>
    <submittedName>
        <fullName evidence="2">Uma2 family endonuclease</fullName>
    </submittedName>
</protein>
<keyword evidence="2" id="KW-0255">Endonuclease</keyword>
<dbReference type="InterPro" id="IPR011335">
    <property type="entry name" value="Restrct_endonuc-II-like"/>
</dbReference>
<evidence type="ECO:0000313" key="2">
    <source>
        <dbReference type="EMBL" id="MBO2457342.1"/>
    </source>
</evidence>
<dbReference type="Pfam" id="PF05685">
    <property type="entry name" value="Uma2"/>
    <property type="match status" value="1"/>
</dbReference>
<dbReference type="InterPro" id="IPR012296">
    <property type="entry name" value="Nuclease_put_TT1808"/>
</dbReference>
<organism evidence="2 3">
    <name type="scientific">Actinomadura violacea</name>
    <dbReference type="NCBI Taxonomy" id="2819934"/>
    <lineage>
        <taxon>Bacteria</taxon>
        <taxon>Bacillati</taxon>
        <taxon>Actinomycetota</taxon>
        <taxon>Actinomycetes</taxon>
        <taxon>Streptosporangiales</taxon>
        <taxon>Thermomonosporaceae</taxon>
        <taxon>Actinomadura</taxon>
    </lineage>
</organism>
<dbReference type="PANTHER" id="PTHR35400:SF3">
    <property type="entry name" value="SLL1072 PROTEIN"/>
    <property type="match status" value="1"/>
</dbReference>
<evidence type="ECO:0000313" key="3">
    <source>
        <dbReference type="Proteomes" id="UP000680206"/>
    </source>
</evidence>
<keyword evidence="3" id="KW-1185">Reference proteome</keyword>
<evidence type="ECO:0000259" key="1">
    <source>
        <dbReference type="Pfam" id="PF05685"/>
    </source>
</evidence>
<keyword evidence="2" id="KW-0378">Hydrolase</keyword>
<accession>A0ABS3RKT5</accession>
<name>A0ABS3RKT5_9ACTN</name>
<feature type="domain" description="Putative restriction endonuclease" evidence="1">
    <location>
        <begin position="17"/>
        <end position="190"/>
    </location>
</feature>
<dbReference type="PANTHER" id="PTHR35400">
    <property type="entry name" value="SLR1083 PROTEIN"/>
    <property type="match status" value="1"/>
</dbReference>
<dbReference type="SUPFAM" id="SSF52980">
    <property type="entry name" value="Restriction endonuclease-like"/>
    <property type="match status" value="1"/>
</dbReference>
<sequence length="194" mass="21235">MTTMVHEPRTQEDILLNDFLSLDLPDGYRAELVDGEIVVTPPPVGDHELCISKIVAQVLRHSATEFDFSGHKGLVVPSGGPHPKSHVIPDATFAPADLGLLRGAPSWMPVEPDGVAMVVEVTSSRPELDREAKRYGYARAGIPLYLLVDRQEQRVTLFSGPDGKDYEFSDRVPFGKAISLPEPFGIELDTAEFA</sequence>
<proteinExistence type="predicted"/>
<dbReference type="InterPro" id="IPR008538">
    <property type="entry name" value="Uma2"/>
</dbReference>
<dbReference type="Proteomes" id="UP000680206">
    <property type="component" value="Unassembled WGS sequence"/>
</dbReference>
<dbReference type="CDD" id="cd06260">
    <property type="entry name" value="DUF820-like"/>
    <property type="match status" value="1"/>
</dbReference>
<reference evidence="2 3" key="1">
    <citation type="submission" date="2021-03" db="EMBL/GenBank/DDBJ databases">
        <title>Actinomadura violae sp. nov., isolated from lichen in Thailand.</title>
        <authorList>
            <person name="Kanchanasin P."/>
            <person name="Saeng-In P."/>
            <person name="Phongsopitanun W."/>
            <person name="Yuki M."/>
            <person name="Kudo T."/>
            <person name="Ohkuma M."/>
            <person name="Tanasupawat S."/>
        </authorList>
    </citation>
    <scope>NUCLEOTIDE SEQUENCE [LARGE SCALE GENOMIC DNA]</scope>
    <source>
        <strain evidence="2 3">LCR2-06</strain>
    </source>
</reference>
<comment type="caution">
    <text evidence="2">The sequence shown here is derived from an EMBL/GenBank/DDBJ whole genome shotgun (WGS) entry which is preliminary data.</text>
</comment>